<protein>
    <submittedName>
        <fullName evidence="2">Uncharacterized protein</fullName>
    </submittedName>
</protein>
<proteinExistence type="predicted"/>
<evidence type="ECO:0000313" key="3">
    <source>
        <dbReference type="Proteomes" id="UP001419268"/>
    </source>
</evidence>
<dbReference type="AlphaFoldDB" id="A0AAP0KTD4"/>
<gene>
    <name evidence="2" type="ORF">Scep_004078</name>
</gene>
<organism evidence="2 3">
    <name type="scientific">Stephania cephalantha</name>
    <dbReference type="NCBI Taxonomy" id="152367"/>
    <lineage>
        <taxon>Eukaryota</taxon>
        <taxon>Viridiplantae</taxon>
        <taxon>Streptophyta</taxon>
        <taxon>Embryophyta</taxon>
        <taxon>Tracheophyta</taxon>
        <taxon>Spermatophyta</taxon>
        <taxon>Magnoliopsida</taxon>
        <taxon>Ranunculales</taxon>
        <taxon>Menispermaceae</taxon>
        <taxon>Menispermoideae</taxon>
        <taxon>Cissampelideae</taxon>
        <taxon>Stephania</taxon>
    </lineage>
</organism>
<keyword evidence="3" id="KW-1185">Reference proteome</keyword>
<evidence type="ECO:0000313" key="2">
    <source>
        <dbReference type="EMBL" id="KAK9157504.1"/>
    </source>
</evidence>
<evidence type="ECO:0000256" key="1">
    <source>
        <dbReference type="SAM" id="MobiDB-lite"/>
    </source>
</evidence>
<comment type="caution">
    <text evidence="2">The sequence shown here is derived from an EMBL/GenBank/DDBJ whole genome shotgun (WGS) entry which is preliminary data.</text>
</comment>
<sequence>MHLFAERTRVRKGQCISAWSQNERSEALPGEGQEELGLEDSSDESEDECRANNVGNGDEDEWMEEKVDESRVGCVSPKELISFDVVASREPEAIRQLMVSRAELGLSILGSSEDAESVVPTSSSTLEILHIRDEPLTQSVHSEGNTSFSDDIPLSAFLSQNGMHLREVQRRTLHAGESSVRGASRALQKELQRLEFKVDYNGTRDKRAFGRKVFEEPVLRSMMDEA</sequence>
<feature type="region of interest" description="Disordered" evidence="1">
    <location>
        <begin position="20"/>
        <end position="69"/>
    </location>
</feature>
<name>A0AAP0KTD4_9MAGN</name>
<dbReference type="EMBL" id="JBBNAG010000002">
    <property type="protein sequence ID" value="KAK9157504.1"/>
    <property type="molecule type" value="Genomic_DNA"/>
</dbReference>
<reference evidence="2 3" key="1">
    <citation type="submission" date="2024-01" db="EMBL/GenBank/DDBJ databases">
        <title>Genome assemblies of Stephania.</title>
        <authorList>
            <person name="Yang L."/>
        </authorList>
    </citation>
    <scope>NUCLEOTIDE SEQUENCE [LARGE SCALE GENOMIC DNA]</scope>
    <source>
        <strain evidence="2">JXDWG</strain>
        <tissue evidence="2">Leaf</tissue>
    </source>
</reference>
<dbReference type="Proteomes" id="UP001419268">
    <property type="component" value="Unassembled WGS sequence"/>
</dbReference>
<accession>A0AAP0KTD4</accession>
<feature type="compositionally biased region" description="Acidic residues" evidence="1">
    <location>
        <begin position="32"/>
        <end position="47"/>
    </location>
</feature>